<reference evidence="8" key="1">
    <citation type="submission" date="2020-10" db="EMBL/GenBank/DDBJ databases">
        <title>Phylogeny of dyella-like bacteria.</title>
        <authorList>
            <person name="Fu J."/>
        </authorList>
    </citation>
    <scope>NUCLEOTIDE SEQUENCE</scope>
    <source>
        <strain evidence="8">DHOC52</strain>
    </source>
</reference>
<dbReference type="PANTHER" id="PTHR46577">
    <property type="entry name" value="HTH-TYPE TRANSCRIPTIONAL REGULATORY PROTEIN GABR"/>
    <property type="match status" value="1"/>
</dbReference>
<evidence type="ECO:0000259" key="7">
    <source>
        <dbReference type="PROSITE" id="PS50949"/>
    </source>
</evidence>
<dbReference type="Proteomes" id="UP001430149">
    <property type="component" value="Unassembled WGS sequence"/>
</dbReference>
<dbReference type="PANTHER" id="PTHR46577:SF1">
    <property type="entry name" value="HTH-TYPE TRANSCRIPTIONAL REGULATORY PROTEIN GABR"/>
    <property type="match status" value="1"/>
</dbReference>
<sequence>MKRISAGFLPPVALDAAAGTPMYDQLSEWFRRAIVGGHLRPGQRVPSTRSLAKELRISRVPVLSAYEQLYAEGYLETFVGAGTCVARSIPGQTLKPHGATERHTQLPNTTQTAPRKIAQRVDGLRTPPQTWANNQGAFRVGLPAIDHFPVTTWSKLLHQHARKPPIEQMVYGDPMGYLPLREAIAEYLGTVRTVRCDASQILITTGSQQGLQVCVHALLDAKDRVWMEDPGYPGARQALGTIGAEIIPVPVDEEGLNVEEGIRRQRNARAVYISPSHQFPLGYTMSATRRMQLLSWASRSGAWIIEDDYDSEYRFGGRPLASLQGMDTDDRVVYVGTFSKVMFPALRVGYIVVPKDLVGAFAAVRDALDTFSPMLYQVALTDFIREGHFARHIRRMRALYLERRIALLDAIDQYMDGRLEVIGTEAGMQLAALLPHGVDDVAVSIKAKQLGISARPLSISYAERPARGGVILGYSGVGVHELREGIRKLKTCI</sequence>
<dbReference type="PRINTS" id="PR00035">
    <property type="entry name" value="HTHGNTR"/>
</dbReference>
<dbReference type="EMBL" id="JADIKE010000039">
    <property type="protein sequence ID" value="MBM7127741.1"/>
    <property type="molecule type" value="Genomic_DNA"/>
</dbReference>
<dbReference type="InterPro" id="IPR051446">
    <property type="entry name" value="HTH_trans_reg/aminotransferase"/>
</dbReference>
<dbReference type="SUPFAM" id="SSF53383">
    <property type="entry name" value="PLP-dependent transferases"/>
    <property type="match status" value="1"/>
</dbReference>
<name>A0ABS2K973_9GAMM</name>
<comment type="caution">
    <text evidence="8">The sequence shown here is derived from an EMBL/GenBank/DDBJ whole genome shotgun (WGS) entry which is preliminary data.</text>
</comment>
<feature type="region of interest" description="Disordered" evidence="6">
    <location>
        <begin position="94"/>
        <end position="114"/>
    </location>
</feature>
<keyword evidence="9" id="KW-1185">Reference proteome</keyword>
<dbReference type="CDD" id="cd00609">
    <property type="entry name" value="AAT_like"/>
    <property type="match status" value="1"/>
</dbReference>
<evidence type="ECO:0000256" key="4">
    <source>
        <dbReference type="ARBA" id="ARBA00023125"/>
    </source>
</evidence>
<keyword evidence="8" id="KW-0032">Aminotransferase</keyword>
<dbReference type="InterPro" id="IPR004839">
    <property type="entry name" value="Aminotransferase_I/II_large"/>
</dbReference>
<evidence type="ECO:0000256" key="5">
    <source>
        <dbReference type="ARBA" id="ARBA00023163"/>
    </source>
</evidence>
<gene>
    <name evidence="8" type="ORF">ISP19_20390</name>
</gene>
<evidence type="ECO:0000256" key="6">
    <source>
        <dbReference type="SAM" id="MobiDB-lite"/>
    </source>
</evidence>
<keyword evidence="8" id="KW-0808">Transferase</keyword>
<dbReference type="InterPro" id="IPR015421">
    <property type="entry name" value="PyrdxlP-dep_Trfase_major"/>
</dbReference>
<keyword evidence="4" id="KW-0238">DNA-binding</keyword>
<dbReference type="CDD" id="cd07377">
    <property type="entry name" value="WHTH_GntR"/>
    <property type="match status" value="1"/>
</dbReference>
<dbReference type="InterPro" id="IPR015424">
    <property type="entry name" value="PyrdxlP-dep_Trfase"/>
</dbReference>
<dbReference type="SUPFAM" id="SSF46785">
    <property type="entry name" value="Winged helix' DNA-binding domain"/>
    <property type="match status" value="1"/>
</dbReference>
<accession>A0ABS2K973</accession>
<comment type="similarity">
    <text evidence="1">In the C-terminal section; belongs to the class-I pyridoxal-phosphate-dependent aminotransferase family.</text>
</comment>
<dbReference type="Gene3D" id="3.40.640.10">
    <property type="entry name" value="Type I PLP-dependent aspartate aminotransferase-like (Major domain)"/>
    <property type="match status" value="1"/>
</dbReference>
<keyword evidence="3" id="KW-0805">Transcription regulation</keyword>
<dbReference type="InterPro" id="IPR036390">
    <property type="entry name" value="WH_DNA-bd_sf"/>
</dbReference>
<evidence type="ECO:0000256" key="1">
    <source>
        <dbReference type="ARBA" id="ARBA00005384"/>
    </source>
</evidence>
<organism evidence="8 9">
    <name type="scientific">Dyella flava</name>
    <dbReference type="NCBI Taxonomy" id="1920170"/>
    <lineage>
        <taxon>Bacteria</taxon>
        <taxon>Pseudomonadati</taxon>
        <taxon>Pseudomonadota</taxon>
        <taxon>Gammaproteobacteria</taxon>
        <taxon>Lysobacterales</taxon>
        <taxon>Rhodanobacteraceae</taxon>
        <taxon>Dyella</taxon>
    </lineage>
</organism>
<dbReference type="Pfam" id="PF00155">
    <property type="entry name" value="Aminotran_1_2"/>
    <property type="match status" value="1"/>
</dbReference>
<protein>
    <submittedName>
        <fullName evidence="8">PLP-dependent aminotransferase family protein</fullName>
    </submittedName>
</protein>
<evidence type="ECO:0000256" key="3">
    <source>
        <dbReference type="ARBA" id="ARBA00023015"/>
    </source>
</evidence>
<dbReference type="PROSITE" id="PS50949">
    <property type="entry name" value="HTH_GNTR"/>
    <property type="match status" value="1"/>
</dbReference>
<keyword evidence="2" id="KW-0663">Pyridoxal phosphate</keyword>
<proteinExistence type="inferred from homology"/>
<dbReference type="InterPro" id="IPR000524">
    <property type="entry name" value="Tscrpt_reg_HTH_GntR"/>
</dbReference>
<dbReference type="GO" id="GO:0008483">
    <property type="term" value="F:transaminase activity"/>
    <property type="evidence" value="ECO:0007669"/>
    <property type="project" value="UniProtKB-KW"/>
</dbReference>
<dbReference type="RefSeq" id="WP_204684247.1">
    <property type="nucleotide sequence ID" value="NZ_BSNR01000014.1"/>
</dbReference>
<evidence type="ECO:0000256" key="2">
    <source>
        <dbReference type="ARBA" id="ARBA00022898"/>
    </source>
</evidence>
<dbReference type="InterPro" id="IPR036388">
    <property type="entry name" value="WH-like_DNA-bd_sf"/>
</dbReference>
<evidence type="ECO:0000313" key="8">
    <source>
        <dbReference type="EMBL" id="MBM7127741.1"/>
    </source>
</evidence>
<feature type="domain" description="HTH gntR-type" evidence="7">
    <location>
        <begin position="20"/>
        <end position="88"/>
    </location>
</feature>
<evidence type="ECO:0000313" key="9">
    <source>
        <dbReference type="Proteomes" id="UP001430149"/>
    </source>
</evidence>
<dbReference type="Gene3D" id="1.10.10.10">
    <property type="entry name" value="Winged helix-like DNA-binding domain superfamily/Winged helix DNA-binding domain"/>
    <property type="match status" value="1"/>
</dbReference>
<keyword evidence="5" id="KW-0804">Transcription</keyword>
<dbReference type="SMART" id="SM00345">
    <property type="entry name" value="HTH_GNTR"/>
    <property type="match status" value="1"/>
</dbReference>
<dbReference type="Pfam" id="PF00392">
    <property type="entry name" value="GntR"/>
    <property type="match status" value="1"/>
</dbReference>